<keyword evidence="1 2" id="KW-0175">Coiled coil</keyword>
<dbReference type="GeneID" id="28895957"/>
<sequence>MPAFDREASRDRELMQRHSTSDISRSGIPMWDSSDPERAPPPLPLNPGSPGITTRSNTSSTVAAAAAALSEKARESASPYTTNPMPSHSPERSLIKGPHHRRLQSIPTGNVRDIRNQLDAGLYSRDRSPEKGAPRSRTPTFEKDSDKGFGHKSPEKSPHRPETPTSGYQDTSTPRSSARQAPKGIFGENTPPSATMLALQTMASAPDLDAPLSSLSNLPSPTKMPQTFDALSNQILSLTTIATNLQRELNQLSRRSKDNATDLISLKEATNMRDEDIRRCLRDLVAGLGPHMMRRPDDAAASASRESRGSFLLDSKPHTSPSSTKTSFSLPRIPSPNSFTATIERELANSPSPYAMDGAANLALLEKILREMGTKEGQEQLLSLLTDTLGKMSNDSSEASKKIEEMVDAVRCHLSITSQTPGIEDGKGGPGQPGKSVMGNGDSEPGALTRFSKDLIAGHFPSSARTEENSRAAHSNSGTPEWLGDDVLQLLRRLKDSVTENGGLTAEVKALVRELRGEVLGMGREIGRKLEETQTSQALRISSDEGVNEQNELREIVQDSLEELKHQINRSLQERASALETAQGIPDDERIYDVVKNALSEFPLLQQGQLPTSGTALAKEDVLDAVRDVWENYKPEIELQNFGLERDEILQCLKEGLDEYKPATDENGITKEEVLDAVREGLKEFSPPQIPNTSVTRDEILAAVTDSLERFGFPSQSPPEITRSEILDSVREGMAMHGTGAIKELEINRQDLMEAIRSGLDNSSVPLGKNGEQILEKLHEVFEGMKAEFKQYSAANGRDTEQVLDAVKDGLESLRTEIECYVDRASDVTGKDEIIETMKDGLELLRADVEGYVSNAIRDDSSTSPEMGELMKEEFEQLRQSIAETALRAGRPMDREEMLETVKEGLEGLREGLPKAEGQSNEEILEALRGEFEALRDSFSTALTPGASDSDSSEVLSTLKTGLAELHAKFGELVESTQERDVLDAVKDEFEHIRETLASTLVHGSGAADKDEIIDTVAGAIESLRKDITEAGHTKAEDGILSSIKEEFEHIRATLSTAIVRSGGSDDKDEIISAVTDAINGLSKEVPGDRDASHHEQLLENVREEFEHLRETLSTSMVHGNSAADKNEIIDAITETVDGLRSEITRNENGQQLDVFVNLVKDEFESLREAFGSSLVSTGSSPDSERVISSFREGLESLRGDIEKLNGPEISNNNEVLEAVQSELGSIREEFERASNKPIDMTISYEILDTLKDGLANVKAEFERLQSEKNDDNDEASGREVVVADSLKRNDIEHLEVLITQLRIKVEALDETTQAAASTGPTQPAEGSLLKEDIAGIEDILRNMQNGVLAKADLSELETLLKNVQDEVTLLSEREKTEAKKEDTDAIGTLLSELKGKFDGMALPDPDTSVTKDQVDAVEALVQDTKDAIENFRMHVDSNIANKEEFSTLGALVSEMKSGLDDIKEKVNSENEGENLTKTDLDAVGAICLEIKEKIEQTPSPDPESLPTKSEIEELGGFITELKEKLEADSKQTAQALDESKLDSETLLQNVGEVKGFLEEWKEDLKSKLEDGSQNVESIGKVIEGIDAAISSSNVTDEIKELMETVNREFERAHGGIESLKLDADERDATFLAKHDEKSGQVITELSQKLDQKFEELMARYDDSQVGAEDRAKSADERVFKQEQLMTDSKIATDELKSVVETLGSTITTAADRMGDDSKTVFTRVDNTFEKLQETHADSKMEHEQTRAEVIKVMEAISGVRGDITDHNPKVLDSIKEVLSLVGQHYGHSQKLAEEERNKPPMIQDVPEKYDDSQVQGKLDNLIAYASAANKSIAQMEVLGQVHQQVLATAAEVSAFIASQTRLITEDQENKAQEAKEAAKALERSLSEKQQVDAEITGLAGEKEQLRAEVNELRVEKDGLGAQKLRLHAEVSSLETALAIRREELAAMEVRAEVLERRILEGVIDHSRALLVSRPSKNPANMNLKRVASTKSQGPRESTGPASRKTASQGLGMALKSRAPTQRNGGAPDPAGRRILSLNQITNNVPTGRKALSAMPGPIEKGLNNLKRSHSVRSTYLRKESWGSGRNRLETANKENEILHEGDAEDDGELSDAGTECRRTSYGASSVADSSLAYGSEATPRPISNRSVSYAATESSLADHSDLTSRAGETERSMSFVSDSASHVTYDSEVASRAGTESVLDHENLSTADRRSSSGSTLGAGAVLDEEPANNEVSHEEGGKMVLFGAPSDSGIGSELPTAALSASGTDGDYFG</sequence>
<feature type="compositionally biased region" description="Low complexity" evidence="3">
    <location>
        <begin position="318"/>
        <end position="329"/>
    </location>
</feature>
<evidence type="ECO:0000313" key="4">
    <source>
        <dbReference type="EMBL" id="KZF25253.1"/>
    </source>
</evidence>
<dbReference type="EMBL" id="KV407455">
    <property type="protein sequence ID" value="KZF25253.1"/>
    <property type="molecule type" value="Genomic_DNA"/>
</dbReference>
<dbReference type="InParanoid" id="A0A165IQW9"/>
<name>A0A165IQW9_XYLHT</name>
<feature type="compositionally biased region" description="Basic and acidic residues" evidence="3">
    <location>
        <begin position="140"/>
        <end position="162"/>
    </location>
</feature>
<feature type="region of interest" description="Disordered" evidence="3">
    <location>
        <begin position="417"/>
        <end position="448"/>
    </location>
</feature>
<dbReference type="InterPro" id="IPR016024">
    <property type="entry name" value="ARM-type_fold"/>
</dbReference>
<protein>
    <recommendedName>
        <fullName evidence="6">Chromosome segregation ATPase family protein</fullName>
    </recommendedName>
</protein>
<feature type="compositionally biased region" description="Polar residues" evidence="3">
    <location>
        <begin position="2173"/>
        <end position="2185"/>
    </location>
</feature>
<dbReference type="PANTHER" id="PTHR23160:SF19">
    <property type="entry name" value="MYOSIN HEAVY CHAIN-RELATED PROTEIN"/>
    <property type="match status" value="1"/>
</dbReference>
<dbReference type="SUPFAM" id="SSF48371">
    <property type="entry name" value="ARM repeat"/>
    <property type="match status" value="1"/>
</dbReference>
<keyword evidence="5" id="KW-1185">Reference proteome</keyword>
<dbReference type="OrthoDB" id="5423371at2759"/>
<feature type="compositionally biased region" description="Polar residues" evidence="3">
    <location>
        <begin position="163"/>
        <end position="179"/>
    </location>
</feature>
<dbReference type="Proteomes" id="UP000076632">
    <property type="component" value="Unassembled WGS sequence"/>
</dbReference>
<feature type="compositionally biased region" description="Basic and acidic residues" evidence="3">
    <location>
        <begin position="124"/>
        <end position="133"/>
    </location>
</feature>
<evidence type="ECO:0000256" key="2">
    <source>
        <dbReference type="SAM" id="Coils"/>
    </source>
</evidence>
<dbReference type="PANTHER" id="PTHR23160">
    <property type="entry name" value="SYNAPTONEMAL COMPLEX PROTEIN-RELATED"/>
    <property type="match status" value="1"/>
</dbReference>
<feature type="compositionally biased region" description="Polar residues" evidence="3">
    <location>
        <begin position="2142"/>
        <end position="2156"/>
    </location>
</feature>
<organism evidence="4 5">
    <name type="scientific">Xylona heveae (strain CBS 132557 / TC161)</name>
    <dbReference type="NCBI Taxonomy" id="1328760"/>
    <lineage>
        <taxon>Eukaryota</taxon>
        <taxon>Fungi</taxon>
        <taxon>Dikarya</taxon>
        <taxon>Ascomycota</taxon>
        <taxon>Pezizomycotina</taxon>
        <taxon>Xylonomycetes</taxon>
        <taxon>Xylonales</taxon>
        <taxon>Xylonaceae</taxon>
        <taxon>Xylona</taxon>
    </lineage>
</organism>
<evidence type="ECO:0008006" key="6">
    <source>
        <dbReference type="Google" id="ProtNLM"/>
    </source>
</evidence>
<feature type="compositionally biased region" description="Low complexity" evidence="3">
    <location>
        <begin position="48"/>
        <end position="70"/>
    </location>
</feature>
<feature type="region of interest" description="Disordered" evidence="3">
    <location>
        <begin position="1"/>
        <end position="192"/>
    </location>
</feature>
<accession>A0A165IQW9</accession>
<feature type="region of interest" description="Disordered" evidence="3">
    <location>
        <begin position="290"/>
        <end position="337"/>
    </location>
</feature>
<feature type="region of interest" description="Disordered" evidence="3">
    <location>
        <begin position="462"/>
        <end position="482"/>
    </location>
</feature>
<feature type="coiled-coil region" evidence="2">
    <location>
        <begin position="1865"/>
        <end position="1958"/>
    </location>
</feature>
<evidence type="ECO:0000256" key="3">
    <source>
        <dbReference type="SAM" id="MobiDB-lite"/>
    </source>
</evidence>
<dbReference type="OMA" id="EKYDDSQ"/>
<dbReference type="RefSeq" id="XP_018190808.1">
    <property type="nucleotide sequence ID" value="XM_018330820.1"/>
</dbReference>
<feature type="compositionally biased region" description="Polar residues" evidence="3">
    <location>
        <begin position="2037"/>
        <end position="2046"/>
    </location>
</feature>
<evidence type="ECO:0000256" key="1">
    <source>
        <dbReference type="ARBA" id="ARBA00023054"/>
    </source>
</evidence>
<feature type="coiled-coil region" evidence="2">
    <location>
        <begin position="1217"/>
        <end position="1312"/>
    </location>
</feature>
<feature type="compositionally biased region" description="Basic and acidic residues" evidence="3">
    <location>
        <begin position="2157"/>
        <end position="2172"/>
    </location>
</feature>
<feature type="region of interest" description="Disordered" evidence="3">
    <location>
        <begin position="2087"/>
        <end position="2236"/>
    </location>
</feature>
<feature type="compositionally biased region" description="Basic and acidic residues" evidence="3">
    <location>
        <begin position="2087"/>
        <end position="2102"/>
    </location>
</feature>
<reference evidence="4 5" key="1">
    <citation type="journal article" date="2016" name="Fungal Biol.">
        <title>The genome of Xylona heveae provides a window into fungal endophytism.</title>
        <authorList>
            <person name="Gazis R."/>
            <person name="Kuo A."/>
            <person name="Riley R."/>
            <person name="LaButti K."/>
            <person name="Lipzen A."/>
            <person name="Lin J."/>
            <person name="Amirebrahimi M."/>
            <person name="Hesse C.N."/>
            <person name="Spatafora J.W."/>
            <person name="Henrissat B."/>
            <person name="Hainaut M."/>
            <person name="Grigoriev I.V."/>
            <person name="Hibbett D.S."/>
        </authorList>
    </citation>
    <scope>NUCLEOTIDE SEQUENCE [LARGE SCALE GENOMIC DNA]</scope>
    <source>
        <strain evidence="4 5">TC161</strain>
    </source>
</reference>
<feature type="region of interest" description="Disordered" evidence="3">
    <location>
        <begin position="1975"/>
        <end position="2072"/>
    </location>
</feature>
<evidence type="ECO:0000313" key="5">
    <source>
        <dbReference type="Proteomes" id="UP000076632"/>
    </source>
</evidence>
<feature type="compositionally biased region" description="Basic and acidic residues" evidence="3">
    <location>
        <begin position="2199"/>
        <end position="2212"/>
    </location>
</feature>
<dbReference type="STRING" id="1328760.A0A165IQW9"/>
<gene>
    <name evidence="4" type="ORF">L228DRAFT_236371</name>
</gene>
<feature type="compositionally biased region" description="Basic and acidic residues" evidence="3">
    <location>
        <begin position="1"/>
        <end position="20"/>
    </location>
</feature>
<proteinExistence type="predicted"/>
<feature type="coiled-coil region" evidence="2">
    <location>
        <begin position="547"/>
        <end position="581"/>
    </location>
</feature>